<dbReference type="RefSeq" id="XP_069212296.1">
    <property type="nucleotide sequence ID" value="XM_069348752.1"/>
</dbReference>
<protein>
    <submittedName>
        <fullName evidence="1">Uncharacterized protein</fullName>
    </submittedName>
</protein>
<dbReference type="EMBL" id="JBBXJM010000001">
    <property type="protein sequence ID" value="KAL1412352.1"/>
    <property type="molecule type" value="Genomic_DNA"/>
</dbReference>
<dbReference type="Proteomes" id="UP001565368">
    <property type="component" value="Unassembled WGS sequence"/>
</dbReference>
<evidence type="ECO:0000313" key="1">
    <source>
        <dbReference type="EMBL" id="KAL1412352.1"/>
    </source>
</evidence>
<organism evidence="1 2">
    <name type="scientific">Vanrija albida</name>
    <dbReference type="NCBI Taxonomy" id="181172"/>
    <lineage>
        <taxon>Eukaryota</taxon>
        <taxon>Fungi</taxon>
        <taxon>Dikarya</taxon>
        <taxon>Basidiomycota</taxon>
        <taxon>Agaricomycotina</taxon>
        <taxon>Tremellomycetes</taxon>
        <taxon>Trichosporonales</taxon>
        <taxon>Trichosporonaceae</taxon>
        <taxon>Vanrija</taxon>
    </lineage>
</organism>
<comment type="caution">
    <text evidence="1">The sequence shown here is derived from an EMBL/GenBank/DDBJ whole genome shotgun (WGS) entry which is preliminary data.</text>
</comment>
<proteinExistence type="predicted"/>
<accession>A0ABR3QCW1</accession>
<evidence type="ECO:0000313" key="2">
    <source>
        <dbReference type="Proteomes" id="UP001565368"/>
    </source>
</evidence>
<gene>
    <name evidence="1" type="ORF">Q8F55_000096</name>
</gene>
<keyword evidence="2" id="KW-1185">Reference proteome</keyword>
<dbReference type="GeneID" id="95981139"/>
<name>A0ABR3QCW1_9TREE</name>
<sequence length="343" mass="36993">MGPGSLRDSGRRITLHILFQQVTPYLPWDLRRTVAGSDPVGPMIALAPDDHRRRPETGQHAVLYSVSRHDAPLLAEALNTSLVSEVYLFPVVSPDTLQPDPLADDDSQLVQDVLALLLASLDVPTLRILSIGFALLPTAVAALASYLHSSRARGLQHLILRGTDGDALPLHDLELLLPAIASTGTVRMLQHGAARTVHGHDADAFPLGGAFPGFSHPEARLLTRMLGALARNGAFLWPARRAAVRALVPARVILRHGGQPRPGIARLPAHVLLDIARRVSGDPEVFDTAQWSKLLDAARDPDGLKRLAWAVTRLDLTKGLGFKAVMAMWLDSGGFWPRSGSAC</sequence>
<reference evidence="1 2" key="1">
    <citation type="submission" date="2023-08" db="EMBL/GenBank/DDBJ databases">
        <title>Annotated Genome Sequence of Vanrija albida AlHP1.</title>
        <authorList>
            <person name="Herzog R."/>
        </authorList>
    </citation>
    <scope>NUCLEOTIDE SEQUENCE [LARGE SCALE GENOMIC DNA]</scope>
    <source>
        <strain evidence="1 2">AlHP1</strain>
    </source>
</reference>